<proteinExistence type="predicted"/>
<dbReference type="AlphaFoldDB" id="D0WFN5"/>
<name>D0WFN5_SLAES</name>
<dbReference type="HOGENOM" id="CLU_3173255_0_0_11"/>
<accession>D0WFN5</accession>
<reference evidence="1" key="1">
    <citation type="submission" date="2009-10" db="EMBL/GenBank/DDBJ databases">
        <authorList>
            <person name="Weinstock G."/>
            <person name="Sodergren E."/>
            <person name="Clifton S."/>
            <person name="Fulton L."/>
            <person name="Fulton B."/>
            <person name="Courtney L."/>
            <person name="Fronick C."/>
            <person name="Harrison M."/>
            <person name="Strong C."/>
            <person name="Farmer C."/>
            <person name="Delahaunty K."/>
            <person name="Markovic C."/>
            <person name="Hall O."/>
            <person name="Minx P."/>
            <person name="Tomlinson C."/>
            <person name="Mitreva M."/>
            <person name="Nelson J."/>
            <person name="Hou S."/>
            <person name="Wollam A."/>
            <person name="Pepin K.H."/>
            <person name="Johnson M."/>
            <person name="Bhonagiri V."/>
            <person name="Nash W.E."/>
            <person name="Warren W."/>
            <person name="Chinwalla A."/>
            <person name="Mardis E.R."/>
            <person name="Wilson R.K."/>
        </authorList>
    </citation>
    <scope>NUCLEOTIDE SEQUENCE [LARGE SCALE GENOMIC DNA]</scope>
    <source>
        <strain evidence="1">ATCC 700122</strain>
    </source>
</reference>
<dbReference type="EMBL" id="ACUX02000006">
    <property type="protein sequence ID" value="EEZ61298.1"/>
    <property type="molecule type" value="Genomic_DNA"/>
</dbReference>
<sequence length="47" mass="5228">MLSQQHLRKNRRMAIALDTSHRVESTSAASLVVLPITIFGTSSRFLS</sequence>
<protein>
    <submittedName>
        <fullName evidence="1">Uncharacterized protein</fullName>
    </submittedName>
</protein>
<evidence type="ECO:0000313" key="2">
    <source>
        <dbReference type="Proteomes" id="UP000006001"/>
    </source>
</evidence>
<gene>
    <name evidence="1" type="ORF">HMPREF0762_00634</name>
</gene>
<dbReference type="Proteomes" id="UP000006001">
    <property type="component" value="Unassembled WGS sequence"/>
</dbReference>
<keyword evidence="2" id="KW-1185">Reference proteome</keyword>
<evidence type="ECO:0000313" key="1">
    <source>
        <dbReference type="EMBL" id="EEZ61298.1"/>
    </source>
</evidence>
<dbReference type="STRING" id="649764.HMPREF0762_00634"/>
<organism evidence="1 2">
    <name type="scientific">Slackia exigua (strain ATCC 700122 / DSM 15923 / CIP 105133 / JCM 11022 / KCTC 5966 / S-7)</name>
    <dbReference type="NCBI Taxonomy" id="649764"/>
    <lineage>
        <taxon>Bacteria</taxon>
        <taxon>Bacillati</taxon>
        <taxon>Actinomycetota</taxon>
        <taxon>Coriobacteriia</taxon>
        <taxon>Eggerthellales</taxon>
        <taxon>Eggerthellaceae</taxon>
        <taxon>Slackia</taxon>
    </lineage>
</organism>
<comment type="caution">
    <text evidence="1">The sequence shown here is derived from an EMBL/GenBank/DDBJ whole genome shotgun (WGS) entry which is preliminary data.</text>
</comment>